<dbReference type="EMBL" id="JAUSVY010000006">
    <property type="protein sequence ID" value="MDQ0505987.1"/>
    <property type="molecule type" value="Genomic_DNA"/>
</dbReference>
<gene>
    <name evidence="1" type="ORF">QOZ94_002791</name>
</gene>
<organism evidence="1 2">
    <name type="scientific">Xanthobacter agilis</name>
    <dbReference type="NCBI Taxonomy" id="47492"/>
    <lineage>
        <taxon>Bacteria</taxon>
        <taxon>Pseudomonadati</taxon>
        <taxon>Pseudomonadota</taxon>
        <taxon>Alphaproteobacteria</taxon>
        <taxon>Hyphomicrobiales</taxon>
        <taxon>Xanthobacteraceae</taxon>
        <taxon>Xanthobacter</taxon>
    </lineage>
</organism>
<proteinExistence type="predicted"/>
<keyword evidence="2" id="KW-1185">Reference proteome</keyword>
<comment type="caution">
    <text evidence="1">The sequence shown here is derived from an EMBL/GenBank/DDBJ whole genome shotgun (WGS) entry which is preliminary data.</text>
</comment>
<protein>
    <submittedName>
        <fullName evidence="1">Uncharacterized protein</fullName>
    </submittedName>
</protein>
<name>A0ABU0LFR5_XANAG</name>
<evidence type="ECO:0000313" key="1">
    <source>
        <dbReference type="EMBL" id="MDQ0505987.1"/>
    </source>
</evidence>
<accession>A0ABU0LFR5</accession>
<evidence type="ECO:0000313" key="2">
    <source>
        <dbReference type="Proteomes" id="UP001241747"/>
    </source>
</evidence>
<dbReference type="RefSeq" id="WP_237343916.1">
    <property type="nucleotide sequence ID" value="NZ_JABWGX010000001.1"/>
</dbReference>
<dbReference type="Proteomes" id="UP001241747">
    <property type="component" value="Unassembled WGS sequence"/>
</dbReference>
<reference evidence="1 2" key="1">
    <citation type="submission" date="2023-07" db="EMBL/GenBank/DDBJ databases">
        <title>Genomic Encyclopedia of Type Strains, Phase IV (KMG-IV): sequencing the most valuable type-strain genomes for metagenomic binning, comparative biology and taxonomic classification.</title>
        <authorList>
            <person name="Goeker M."/>
        </authorList>
    </citation>
    <scope>NUCLEOTIDE SEQUENCE [LARGE SCALE GENOMIC DNA]</scope>
    <source>
        <strain evidence="1 2">DSM 3770</strain>
    </source>
</reference>
<sequence length="84" mass="9537">MDRTAYDQIQDVHRIAESIKSVRGRYITDMQRLAEEAQHCGVNFDDYFALLRDIRGYAEDITADVLAPVESRLSDLSENCGRAA</sequence>